<gene>
    <name evidence="1" type="primary">laaA_2</name>
    <name evidence="1" type="ORF">A0H81_12506</name>
</gene>
<dbReference type="STRING" id="5627.A0A1C7LSK7"/>
<accession>A0A1C7LSK7</accession>
<proteinExistence type="predicted"/>
<name>A0A1C7LSK7_GRIFR</name>
<dbReference type="AlphaFoldDB" id="A0A1C7LSK7"/>
<protein>
    <submittedName>
        <fullName evidence="1">L-amino acid amidase</fullName>
    </submittedName>
</protein>
<dbReference type="Gene3D" id="3.40.50.1820">
    <property type="entry name" value="alpha/beta hydrolase"/>
    <property type="match status" value="1"/>
</dbReference>
<organism evidence="1 2">
    <name type="scientific">Grifola frondosa</name>
    <name type="common">Maitake</name>
    <name type="synonym">Polyporus frondosus</name>
    <dbReference type="NCBI Taxonomy" id="5627"/>
    <lineage>
        <taxon>Eukaryota</taxon>
        <taxon>Fungi</taxon>
        <taxon>Dikarya</taxon>
        <taxon>Basidiomycota</taxon>
        <taxon>Agaricomycotina</taxon>
        <taxon>Agaricomycetes</taxon>
        <taxon>Polyporales</taxon>
        <taxon>Grifolaceae</taxon>
        <taxon>Grifola</taxon>
    </lineage>
</organism>
<evidence type="ECO:0000313" key="1">
    <source>
        <dbReference type="EMBL" id="OBZ67811.1"/>
    </source>
</evidence>
<sequence length="135" mass="15635">MGSVLKCLGVHTDFNFLSRSWGGMFARHYIAIRRPAGLRHLIVASTSALMELCRMLLQHWNWEYLDAMQALYKTHVCSLDPWPELLLKPSQQGTKRPPLCAHSNLMVYRYVLTSFMDITYPTLLINAPTKDRIKR</sequence>
<reference evidence="1 2" key="1">
    <citation type="submission" date="2016-03" db="EMBL/GenBank/DDBJ databases">
        <title>Whole genome sequencing of Grifola frondosa 9006-11.</title>
        <authorList>
            <person name="Min B."/>
            <person name="Park H."/>
            <person name="Kim J.-G."/>
            <person name="Cho H."/>
            <person name="Oh Y.-L."/>
            <person name="Kong W.-S."/>
            <person name="Choi I.-G."/>
        </authorList>
    </citation>
    <scope>NUCLEOTIDE SEQUENCE [LARGE SCALE GENOMIC DNA]</scope>
    <source>
        <strain evidence="1 2">9006-11</strain>
    </source>
</reference>
<keyword evidence="2" id="KW-1185">Reference proteome</keyword>
<dbReference type="SUPFAM" id="SSF53474">
    <property type="entry name" value="alpha/beta-Hydrolases"/>
    <property type="match status" value="1"/>
</dbReference>
<dbReference type="EMBL" id="LUGG01000023">
    <property type="protein sequence ID" value="OBZ67811.1"/>
    <property type="molecule type" value="Genomic_DNA"/>
</dbReference>
<dbReference type="Proteomes" id="UP000092993">
    <property type="component" value="Unassembled WGS sequence"/>
</dbReference>
<evidence type="ECO:0000313" key="2">
    <source>
        <dbReference type="Proteomes" id="UP000092993"/>
    </source>
</evidence>
<comment type="caution">
    <text evidence="1">The sequence shown here is derived from an EMBL/GenBank/DDBJ whole genome shotgun (WGS) entry which is preliminary data.</text>
</comment>
<dbReference type="InterPro" id="IPR029058">
    <property type="entry name" value="AB_hydrolase_fold"/>
</dbReference>